<reference evidence="1 2" key="1">
    <citation type="submission" date="2018-12" db="EMBL/GenBank/DDBJ databases">
        <authorList>
            <person name="Toschakov S.V."/>
        </authorList>
    </citation>
    <scope>NUCLEOTIDE SEQUENCE [LARGE SCALE GENOMIC DNA]</scope>
    <source>
        <strain evidence="1 2">GM2012</strain>
    </source>
</reference>
<name>A0A432MDN3_9BACT</name>
<dbReference type="AlphaFoldDB" id="A0A432MDN3"/>
<comment type="caution">
    <text evidence="1">The sequence shown here is derived from an EMBL/GenBank/DDBJ whole genome shotgun (WGS) entry which is preliminary data.</text>
</comment>
<protein>
    <recommendedName>
        <fullName evidence="3">Class I SAM-dependent methyltransferase</fullName>
    </recommendedName>
</protein>
<keyword evidence="2" id="KW-1185">Reference proteome</keyword>
<dbReference type="OrthoDB" id="2029026at2"/>
<dbReference type="Proteomes" id="UP000280296">
    <property type="component" value="Unassembled WGS sequence"/>
</dbReference>
<evidence type="ECO:0008006" key="3">
    <source>
        <dbReference type="Google" id="ProtNLM"/>
    </source>
</evidence>
<gene>
    <name evidence="1" type="ORF">TsocGM_22890</name>
</gene>
<reference evidence="1 2" key="2">
    <citation type="submission" date="2019-01" db="EMBL/GenBank/DDBJ databases">
        <title>Tautonia sociabilis, a novel thermotolerant planctomycete of Isosphaeraceae family, isolated from a 4000 m deep subterranean habitat.</title>
        <authorList>
            <person name="Kovaleva O.L."/>
            <person name="Elcheninov A.G."/>
            <person name="Van Heerden E."/>
            <person name="Toshchakov S.V."/>
            <person name="Novikov A."/>
            <person name="Bonch-Osmolovskaya E.A."/>
            <person name="Kublanov I.V."/>
        </authorList>
    </citation>
    <scope>NUCLEOTIDE SEQUENCE [LARGE SCALE GENOMIC DNA]</scope>
    <source>
        <strain evidence="1 2">GM2012</strain>
    </source>
</reference>
<dbReference type="SUPFAM" id="SSF53335">
    <property type="entry name" value="S-adenosyl-L-methionine-dependent methyltransferases"/>
    <property type="match status" value="1"/>
</dbReference>
<dbReference type="InterPro" id="IPR029063">
    <property type="entry name" value="SAM-dependent_MTases_sf"/>
</dbReference>
<organism evidence="1 2">
    <name type="scientific">Tautonia sociabilis</name>
    <dbReference type="NCBI Taxonomy" id="2080755"/>
    <lineage>
        <taxon>Bacteria</taxon>
        <taxon>Pseudomonadati</taxon>
        <taxon>Planctomycetota</taxon>
        <taxon>Planctomycetia</taxon>
        <taxon>Isosphaerales</taxon>
        <taxon>Isosphaeraceae</taxon>
        <taxon>Tautonia</taxon>
    </lineage>
</organism>
<dbReference type="Gene3D" id="3.40.50.150">
    <property type="entry name" value="Vaccinia Virus protein VP39"/>
    <property type="match status" value="1"/>
</dbReference>
<sequence length="288" mass="30696">MDDLRSRQAAFNASSRSQWEGFAGHRRRVSALLGAGEGQGGGQGASRLCVLGVGNANDLDLPALLARHREVHLVDLDAGALAGAAERQGVAGRPGLILHGGLDVSAMLDAISGWSPFAEVGPADLRALAEWPAGRVPMVLPGPFDRVASTCLLSQLVETASHALGDRHPRFGAVAEAIRDGHLRLLARLTAPGGEATLITDVVSTRNLPALSGLPEEEFPELLPMLARTRNHMHGLHPAELRGRLRDDPVLSSKVTGVRPARPWAWRLHDRTYLVWALSFRVGGGRSP</sequence>
<dbReference type="RefSeq" id="WP_126727784.1">
    <property type="nucleotide sequence ID" value="NZ_RYZH01000066.1"/>
</dbReference>
<dbReference type="EMBL" id="RYZH01000066">
    <property type="protein sequence ID" value="RUL82948.1"/>
    <property type="molecule type" value="Genomic_DNA"/>
</dbReference>
<evidence type="ECO:0000313" key="2">
    <source>
        <dbReference type="Proteomes" id="UP000280296"/>
    </source>
</evidence>
<proteinExistence type="predicted"/>
<accession>A0A432MDN3</accession>
<evidence type="ECO:0000313" key="1">
    <source>
        <dbReference type="EMBL" id="RUL82948.1"/>
    </source>
</evidence>